<reference evidence="3" key="2">
    <citation type="submission" date="2015-07" db="EMBL/GenBank/DDBJ databases">
        <title>Plasmids, circular viruses and viroids from rat gut.</title>
        <authorList>
            <person name="Jorgensen T.J."/>
            <person name="Hansen M.A."/>
            <person name="Xu Z."/>
            <person name="Tabak M.A."/>
            <person name="Sorensen S.J."/>
            <person name="Hansen L.H."/>
        </authorList>
    </citation>
    <scope>NUCLEOTIDE SEQUENCE</scope>
    <source>
        <plasmid evidence="3">pRGRH0358</plasmid>
    </source>
</reference>
<dbReference type="GO" id="GO:0006310">
    <property type="term" value="P:DNA recombination"/>
    <property type="evidence" value="ECO:0007669"/>
    <property type="project" value="UniProtKB-KW"/>
</dbReference>
<name>A0A0H5Q063_9ZZZZ</name>
<dbReference type="InterPro" id="IPR011010">
    <property type="entry name" value="DNA_brk_join_enz"/>
</dbReference>
<feature type="domain" description="Tyr recombinase" evidence="2">
    <location>
        <begin position="112"/>
        <end position="302"/>
    </location>
</feature>
<evidence type="ECO:0000313" key="3">
    <source>
        <dbReference type="EMBL" id="CRY94790.1"/>
    </source>
</evidence>
<dbReference type="InterPro" id="IPR002104">
    <property type="entry name" value="Integrase_catalytic"/>
</dbReference>
<dbReference type="PROSITE" id="PS51898">
    <property type="entry name" value="TYR_RECOMBINASE"/>
    <property type="match status" value="1"/>
</dbReference>
<dbReference type="CDD" id="cd00397">
    <property type="entry name" value="DNA_BRE_C"/>
    <property type="match status" value="1"/>
</dbReference>
<dbReference type="SUPFAM" id="SSF56349">
    <property type="entry name" value="DNA breaking-rejoining enzymes"/>
    <property type="match status" value="1"/>
</dbReference>
<evidence type="ECO:0000256" key="1">
    <source>
        <dbReference type="ARBA" id="ARBA00023172"/>
    </source>
</evidence>
<dbReference type="GO" id="GO:0003677">
    <property type="term" value="F:DNA binding"/>
    <property type="evidence" value="ECO:0007669"/>
    <property type="project" value="InterPro"/>
</dbReference>
<geneLocation type="plasmid" evidence="3">
    <name>pRGRH0358</name>
</geneLocation>
<dbReference type="InterPro" id="IPR013762">
    <property type="entry name" value="Integrase-like_cat_sf"/>
</dbReference>
<keyword evidence="1" id="KW-0233">DNA recombination</keyword>
<protein>
    <recommendedName>
        <fullName evidence="2">Tyr recombinase domain-containing protein</fullName>
    </recommendedName>
</protein>
<proteinExistence type="predicted"/>
<dbReference type="GO" id="GO:0015074">
    <property type="term" value="P:DNA integration"/>
    <property type="evidence" value="ECO:0007669"/>
    <property type="project" value="InterPro"/>
</dbReference>
<keyword evidence="3" id="KW-0614">Plasmid</keyword>
<dbReference type="AlphaFoldDB" id="A0A0H5Q063"/>
<dbReference type="EMBL" id="LN853021">
    <property type="protein sequence ID" value="CRY94790.1"/>
    <property type="molecule type" value="Genomic_DNA"/>
</dbReference>
<dbReference type="Gene3D" id="1.10.443.10">
    <property type="entry name" value="Intergrase catalytic core"/>
    <property type="match status" value="1"/>
</dbReference>
<reference evidence="3" key="1">
    <citation type="submission" date="2015-06" db="EMBL/GenBank/DDBJ databases">
        <authorList>
            <person name="Joergensen T."/>
        </authorList>
    </citation>
    <scope>NUCLEOTIDE SEQUENCE</scope>
    <source>
        <plasmid evidence="3">pRGRH0358</plasmid>
    </source>
</reference>
<evidence type="ECO:0000259" key="2">
    <source>
        <dbReference type="PROSITE" id="PS51898"/>
    </source>
</evidence>
<organism evidence="3">
    <name type="scientific">uncultured prokaryote</name>
    <dbReference type="NCBI Taxonomy" id="198431"/>
    <lineage>
        <taxon>unclassified sequences</taxon>
        <taxon>environmental samples</taxon>
    </lineage>
</organism>
<accession>A0A0H5Q063</accession>
<sequence length="302" mass="33818">MAKFAKPEKQAASVMKCLQGKGNVLESVGTVRNYESALRVAAAWAKENRIEGGLRGMSVEDAVRFLQERSTEVGQKTIDLNRQALQCMMQNVTHKLEANERLEMVQGIPQQLSSRVYTPEQVQAIADHQQPHNGLATEIAYATGLRASELLTLRPIEDRTPDIRLRDGVDRTLETKFTGREESVAYTVHGKGGLIREVRIPTALADRLEATRLPEPKVIQDRGINRETWYGIGGGNAWSASVTRTSEKLFGWSHGAHGLRHTYAQERMTELRQQGLQESTAKETVSQEVGHFRPDITDTYLR</sequence>